<gene>
    <name evidence="2" type="ORF">I8J29_19520</name>
</gene>
<comment type="caution">
    <text evidence="2">The sequence shown here is derived from an EMBL/GenBank/DDBJ whole genome shotgun (WGS) entry which is preliminary data.</text>
</comment>
<keyword evidence="3" id="KW-1185">Reference proteome</keyword>
<reference evidence="2 3" key="1">
    <citation type="submission" date="2021-03" db="EMBL/GenBank/DDBJ databases">
        <title>Paenibacillus artemisicola MWE-103 whole genome sequence.</title>
        <authorList>
            <person name="Ham Y.J."/>
        </authorList>
    </citation>
    <scope>NUCLEOTIDE SEQUENCE [LARGE SCALE GENOMIC DNA]</scope>
    <source>
        <strain evidence="2 3">MWE-103</strain>
    </source>
</reference>
<dbReference type="PROSITE" id="PS51704">
    <property type="entry name" value="GP_PDE"/>
    <property type="match status" value="1"/>
</dbReference>
<dbReference type="PANTHER" id="PTHR46211">
    <property type="entry name" value="GLYCEROPHOSPHORYL DIESTER PHOSPHODIESTERASE"/>
    <property type="match status" value="1"/>
</dbReference>
<dbReference type="Pfam" id="PF03009">
    <property type="entry name" value="GDPD"/>
    <property type="match status" value="1"/>
</dbReference>
<protein>
    <submittedName>
        <fullName evidence="2">Glycerophosphodiester phosphodiesterase</fullName>
    </submittedName>
</protein>
<dbReference type="InterPro" id="IPR030395">
    <property type="entry name" value="GP_PDE_dom"/>
</dbReference>
<dbReference type="Gene3D" id="3.20.20.190">
    <property type="entry name" value="Phosphatidylinositol (PI) phosphodiesterase"/>
    <property type="match status" value="1"/>
</dbReference>
<organism evidence="2 3">
    <name type="scientific">Paenibacillus artemisiicola</name>
    <dbReference type="NCBI Taxonomy" id="1172618"/>
    <lineage>
        <taxon>Bacteria</taxon>
        <taxon>Bacillati</taxon>
        <taxon>Bacillota</taxon>
        <taxon>Bacilli</taxon>
        <taxon>Bacillales</taxon>
        <taxon>Paenibacillaceae</taxon>
        <taxon>Paenibacillus</taxon>
    </lineage>
</organism>
<dbReference type="RefSeq" id="WP_208849187.1">
    <property type="nucleotide sequence ID" value="NZ_JAGGDJ010000018.1"/>
</dbReference>
<dbReference type="CDD" id="cd08556">
    <property type="entry name" value="GDPD"/>
    <property type="match status" value="1"/>
</dbReference>
<proteinExistence type="predicted"/>
<dbReference type="EMBL" id="JAGGDJ010000018">
    <property type="protein sequence ID" value="MBO7746406.1"/>
    <property type="molecule type" value="Genomic_DNA"/>
</dbReference>
<dbReference type="Proteomes" id="UP000670947">
    <property type="component" value="Unassembled WGS sequence"/>
</dbReference>
<feature type="domain" description="GP-PDE" evidence="1">
    <location>
        <begin position="6"/>
        <end position="250"/>
    </location>
</feature>
<accession>A0ABS3WDM0</accession>
<dbReference type="PANTHER" id="PTHR46211:SF1">
    <property type="entry name" value="GLYCEROPHOSPHODIESTER PHOSPHODIESTERASE, CYTOPLASMIC"/>
    <property type="match status" value="1"/>
</dbReference>
<evidence type="ECO:0000313" key="3">
    <source>
        <dbReference type="Proteomes" id="UP000670947"/>
    </source>
</evidence>
<evidence type="ECO:0000313" key="2">
    <source>
        <dbReference type="EMBL" id="MBO7746406.1"/>
    </source>
</evidence>
<dbReference type="SUPFAM" id="SSF51695">
    <property type="entry name" value="PLC-like phosphodiesterases"/>
    <property type="match status" value="1"/>
</dbReference>
<name>A0ABS3WDM0_9BACL</name>
<sequence length="258" mass="28190">MNRRFPLVTAHAGCMGIAAHTLRSVRAGLELGADVAEEDIRVTRDGVAVLAHDDELPTADGPIASVAGMTYAELSGLRLLADQGAQEGGEPETFRLLKLEDILPLIQTSGKAINLDLKVDEAIEPAAALVRKFGLEDRAFYSGCQRDRALLARKLEPALRRMLNADVELFKTMPYDEAMAMTREDALAAGCCGINVYHGIVTKAFVDYAGERGLPVYVWTVEDEALMRRYADWGVGSITSRDVKTLLRAKREWTAPDA</sequence>
<dbReference type="InterPro" id="IPR017946">
    <property type="entry name" value="PLC-like_Pdiesterase_TIM-brl"/>
</dbReference>
<evidence type="ECO:0000259" key="1">
    <source>
        <dbReference type="PROSITE" id="PS51704"/>
    </source>
</evidence>